<protein>
    <submittedName>
        <fullName evidence="1">Uncharacterized protein</fullName>
    </submittedName>
</protein>
<accession>A0ACC2VHU6</accession>
<evidence type="ECO:0000313" key="2">
    <source>
        <dbReference type="Proteomes" id="UP001230649"/>
    </source>
</evidence>
<dbReference type="Proteomes" id="UP001230649">
    <property type="component" value="Unassembled WGS sequence"/>
</dbReference>
<evidence type="ECO:0000313" key="1">
    <source>
        <dbReference type="EMBL" id="KAJ9098564.1"/>
    </source>
</evidence>
<comment type="caution">
    <text evidence="1">The sequence shown here is derived from an EMBL/GenBank/DDBJ whole genome shotgun (WGS) entry which is preliminary data.</text>
</comment>
<sequence length="267" mass="28794">MDRSLARRSRSAALTNFLDFVKTLSYVVGITLGVGSIFAGVWSKFLLPLLYSTFSARKAIAEQQLHAVQSITSKLKAIRVQQESLPPDPDDPAEQKPEQDDAGSHSSLKEGGPKLAESLLIEELTEDESPANRQLVPHGNKPSPDLPITLSFLSTPETHHPSKLTTLSEKLDDLHLHMDATSTTRTSLLSTVSAFTSQLNSQAFQFATRSRGGYGSGVAMSSLDQNLVKAGAKVDGGEAKEAEAEGKVSVEDIKKEIRGLKGLLLSR</sequence>
<dbReference type="EMBL" id="JASBWS010000091">
    <property type="protein sequence ID" value="KAJ9098564.1"/>
    <property type="molecule type" value="Genomic_DNA"/>
</dbReference>
<name>A0ACC2VHU6_9TREE</name>
<gene>
    <name evidence="1" type="ORF">QFC20_005906</name>
</gene>
<reference evidence="1" key="1">
    <citation type="submission" date="2023-04" db="EMBL/GenBank/DDBJ databases">
        <title>Draft Genome sequencing of Naganishia species isolated from polar environments using Oxford Nanopore Technology.</title>
        <authorList>
            <person name="Leo P."/>
            <person name="Venkateswaran K."/>
        </authorList>
    </citation>
    <scope>NUCLEOTIDE SEQUENCE</scope>
    <source>
        <strain evidence="1">MNA-CCFEE 5262</strain>
    </source>
</reference>
<proteinExistence type="predicted"/>
<keyword evidence="2" id="KW-1185">Reference proteome</keyword>
<organism evidence="1 2">
    <name type="scientific">Naganishia adeliensis</name>
    <dbReference type="NCBI Taxonomy" id="92952"/>
    <lineage>
        <taxon>Eukaryota</taxon>
        <taxon>Fungi</taxon>
        <taxon>Dikarya</taxon>
        <taxon>Basidiomycota</taxon>
        <taxon>Agaricomycotina</taxon>
        <taxon>Tremellomycetes</taxon>
        <taxon>Filobasidiales</taxon>
        <taxon>Filobasidiaceae</taxon>
        <taxon>Naganishia</taxon>
    </lineage>
</organism>